<evidence type="ECO:0000313" key="3">
    <source>
        <dbReference type="EMBL" id="TCS64057.1"/>
    </source>
</evidence>
<dbReference type="PANTHER" id="PTHR12277:SF81">
    <property type="entry name" value="PROTEIN ABHD13"/>
    <property type="match status" value="1"/>
</dbReference>
<dbReference type="InterPro" id="IPR029058">
    <property type="entry name" value="AB_hydrolase_fold"/>
</dbReference>
<feature type="domain" description="AB hydrolase-1" evidence="2">
    <location>
        <begin position="72"/>
        <end position="182"/>
    </location>
</feature>
<keyword evidence="4" id="KW-1185">Reference proteome</keyword>
<dbReference type="Proteomes" id="UP000295304">
    <property type="component" value="Unassembled WGS sequence"/>
</dbReference>
<dbReference type="AlphaFoldDB" id="A0A4R3JE58"/>
<comment type="caution">
    <text evidence="3">The sequence shown here is derived from an EMBL/GenBank/DDBJ whole genome shotgun (WGS) entry which is preliminary data.</text>
</comment>
<evidence type="ECO:0000256" key="1">
    <source>
        <dbReference type="SAM" id="Phobius"/>
    </source>
</evidence>
<dbReference type="Pfam" id="PF00561">
    <property type="entry name" value="Abhydrolase_1"/>
    <property type="match status" value="1"/>
</dbReference>
<evidence type="ECO:0000313" key="4">
    <source>
        <dbReference type="Proteomes" id="UP000295304"/>
    </source>
</evidence>
<dbReference type="RefSeq" id="WP_132938030.1">
    <property type="nucleotide sequence ID" value="NZ_CP119676.1"/>
</dbReference>
<keyword evidence="1" id="KW-1133">Transmembrane helix</keyword>
<keyword evidence="1" id="KW-0472">Membrane</keyword>
<dbReference type="SUPFAM" id="SSF53474">
    <property type="entry name" value="alpha/beta-Hydrolases"/>
    <property type="match status" value="1"/>
</dbReference>
<gene>
    <name evidence="3" type="ORF">EDD55_10294</name>
</gene>
<evidence type="ECO:0000259" key="2">
    <source>
        <dbReference type="Pfam" id="PF00561"/>
    </source>
</evidence>
<accession>A0A4R3JE58</accession>
<protein>
    <recommendedName>
        <fullName evidence="2">AB hydrolase-1 domain-containing protein</fullName>
    </recommendedName>
</protein>
<organism evidence="3 4">
    <name type="scientific">Varunaivibrio sulfuroxidans</name>
    <dbReference type="NCBI Taxonomy" id="1773489"/>
    <lineage>
        <taxon>Bacteria</taxon>
        <taxon>Pseudomonadati</taxon>
        <taxon>Pseudomonadota</taxon>
        <taxon>Alphaproteobacteria</taxon>
        <taxon>Rhodospirillales</taxon>
        <taxon>Magnetovibrionaceae</taxon>
        <taxon>Varunaivibrio</taxon>
    </lineage>
</organism>
<sequence>MVIQTIVAGAIAYSAVVGIMWALQRRLMYNPDTTASSRRQGGVPEMDEVTITGDDGLVLVSWYRPAPRAVAPTVVYFQGNAGNLTERGDKVRPYLDRAMGVLLVGYRGYGANPGRPSEKGLYVDARAALNFLSREGIPPARWVIYGESLGTGIAVQMAWEYAAKGAPVGCVVLEAPFTSMGDAGRHRYPFLPVKTLARDRYDSLSKIARIDTPLCVVHGTADPTVPVGQGRAVFAAALPPKEALWVEGGKHSDLYDFNVQIGIVDFIKKYLNSKS</sequence>
<feature type="transmembrane region" description="Helical" evidence="1">
    <location>
        <begin position="6"/>
        <end position="23"/>
    </location>
</feature>
<dbReference type="EMBL" id="SLZW01000002">
    <property type="protein sequence ID" value="TCS64057.1"/>
    <property type="molecule type" value="Genomic_DNA"/>
</dbReference>
<name>A0A4R3JE58_9PROT</name>
<dbReference type="PANTHER" id="PTHR12277">
    <property type="entry name" value="ALPHA/BETA HYDROLASE DOMAIN-CONTAINING PROTEIN"/>
    <property type="match status" value="1"/>
</dbReference>
<keyword evidence="1" id="KW-0812">Transmembrane</keyword>
<dbReference type="InterPro" id="IPR000073">
    <property type="entry name" value="AB_hydrolase_1"/>
</dbReference>
<dbReference type="Gene3D" id="3.40.50.1820">
    <property type="entry name" value="alpha/beta hydrolase"/>
    <property type="match status" value="1"/>
</dbReference>
<proteinExistence type="predicted"/>
<reference evidence="3 4" key="1">
    <citation type="submission" date="2019-03" db="EMBL/GenBank/DDBJ databases">
        <title>Genomic Encyclopedia of Type Strains, Phase IV (KMG-IV): sequencing the most valuable type-strain genomes for metagenomic binning, comparative biology and taxonomic classification.</title>
        <authorList>
            <person name="Goeker M."/>
        </authorList>
    </citation>
    <scope>NUCLEOTIDE SEQUENCE [LARGE SCALE GENOMIC DNA]</scope>
    <source>
        <strain evidence="3 4">DSM 101688</strain>
    </source>
</reference>
<dbReference type="OrthoDB" id="9798884at2"/>